<dbReference type="Pfam" id="PF04773">
    <property type="entry name" value="FecR"/>
    <property type="match status" value="1"/>
</dbReference>
<feature type="region of interest" description="Disordered" evidence="1">
    <location>
        <begin position="240"/>
        <end position="264"/>
    </location>
</feature>
<evidence type="ECO:0000259" key="3">
    <source>
        <dbReference type="PROSITE" id="PS51782"/>
    </source>
</evidence>
<dbReference type="InterPro" id="IPR006860">
    <property type="entry name" value="FecR"/>
</dbReference>
<feature type="domain" description="LysM" evidence="3">
    <location>
        <begin position="37"/>
        <end position="85"/>
    </location>
</feature>
<dbReference type="SMART" id="SM00257">
    <property type="entry name" value="LysM"/>
    <property type="match status" value="1"/>
</dbReference>
<dbReference type="InterPro" id="IPR018392">
    <property type="entry name" value="LysM"/>
</dbReference>
<keyword evidence="2" id="KW-0732">Signal</keyword>
<proteinExistence type="predicted"/>
<name>A0A4Y6PZ88_PERCE</name>
<sequence>MKYSSLIALSALLSALLLAQANLASAQQSPRKQESFRTYTVKKGDTCTSIAREFYGDARAYNHIHQHNDLSEDGYACRPGQKLRLPILPDEAEAKLTARAGNVRAKPPTSAWDPVDVGAEFFKAWRVNTLQRSRAELGFRDNSQLQMTENTLVVIYGPSRATAKRTVARRATVEKGRLKTRLADLSGSRVEVDTPDAKATFDAGRAQVTVDDGESRIANHTGKPVTVTSAKGKGKVSVTAGHGTRVRRGKPPEKPRPLPATPTWTKNFEPQALAIAGSSATVRAEWNPVQKAKAYYVEVSRGRRQIDVLFSKRVPAKIRNLEMRGLPPGEYFVSIVAIDADEFESIPSKLRRLRIHELGAEATQILEANDGQVMLGATLRAPKGLRCATKGAEPAEVFELTTEGTHEVACSGEGVELRTELEAVRPTITTRDGLTMRQGALGAVEVAFEPSLPEGVTAQVSGEGLQAKPLQVGPGQLRVNLTAANDAQVGTREVALYYRDVLLGSFDVEVQQADTVSMQPTEKLQAEYLLTALVGYDAVGADPYWPAAFPTTGATLELGLGTAPTHHFAAEARLGLALHSGDALNTVATARAQALAGWFQTALAPHAGLGVSWQGIIDGESRFSPRASVGVMPTMGELWRLRGEVGVDATPVDGALRFLPEARVGVSLRF</sequence>
<dbReference type="EMBL" id="CP041186">
    <property type="protein sequence ID" value="QDG53622.1"/>
    <property type="molecule type" value="Genomic_DNA"/>
</dbReference>
<feature type="signal peptide" evidence="2">
    <location>
        <begin position="1"/>
        <end position="26"/>
    </location>
</feature>
<dbReference type="Proteomes" id="UP000315995">
    <property type="component" value="Chromosome"/>
</dbReference>
<dbReference type="OrthoDB" id="5481770at2"/>
<keyword evidence="5" id="KW-1185">Reference proteome</keyword>
<protein>
    <submittedName>
        <fullName evidence="4">LysM peptidoglycan-binding domain-containing protein</fullName>
    </submittedName>
</protein>
<evidence type="ECO:0000313" key="4">
    <source>
        <dbReference type="EMBL" id="QDG53622.1"/>
    </source>
</evidence>
<evidence type="ECO:0000313" key="5">
    <source>
        <dbReference type="Proteomes" id="UP000315995"/>
    </source>
</evidence>
<feature type="chain" id="PRO_5030106733" evidence="2">
    <location>
        <begin position="27"/>
        <end position="670"/>
    </location>
</feature>
<gene>
    <name evidence="4" type="ORF">FIV42_23615</name>
</gene>
<dbReference type="RefSeq" id="WP_141200076.1">
    <property type="nucleotide sequence ID" value="NZ_CP041186.1"/>
</dbReference>
<dbReference type="SUPFAM" id="SSF54106">
    <property type="entry name" value="LysM domain"/>
    <property type="match status" value="1"/>
</dbReference>
<dbReference type="PROSITE" id="PS51782">
    <property type="entry name" value="LYSM"/>
    <property type="match status" value="1"/>
</dbReference>
<reference evidence="4 5" key="1">
    <citation type="submission" date="2019-06" db="EMBL/GenBank/DDBJ databases">
        <title>Persicimonas caeni gen. nov., sp. nov., a predatory bacterium isolated from solar saltern.</title>
        <authorList>
            <person name="Wang S."/>
        </authorList>
    </citation>
    <scope>NUCLEOTIDE SEQUENCE [LARGE SCALE GENOMIC DNA]</scope>
    <source>
        <strain evidence="4 5">YN101</strain>
    </source>
</reference>
<dbReference type="Gene3D" id="3.10.350.10">
    <property type="entry name" value="LysM domain"/>
    <property type="match status" value="1"/>
</dbReference>
<dbReference type="InterPro" id="IPR036779">
    <property type="entry name" value="LysM_dom_sf"/>
</dbReference>
<accession>A0A4Y6PZ88</accession>
<dbReference type="Pfam" id="PF01476">
    <property type="entry name" value="LysM"/>
    <property type="match status" value="1"/>
</dbReference>
<dbReference type="CDD" id="cd00118">
    <property type="entry name" value="LysM"/>
    <property type="match status" value="1"/>
</dbReference>
<accession>A0A5B8YE64</accession>
<dbReference type="PANTHER" id="PTHR38731">
    <property type="entry name" value="LIPL45-RELATED LIPOPROTEIN-RELATED"/>
    <property type="match status" value="1"/>
</dbReference>
<dbReference type="AlphaFoldDB" id="A0A4Y6PZ88"/>
<organism evidence="4 5">
    <name type="scientific">Persicimonas caeni</name>
    <dbReference type="NCBI Taxonomy" id="2292766"/>
    <lineage>
        <taxon>Bacteria</taxon>
        <taxon>Deltaproteobacteria</taxon>
        <taxon>Bradymonadales</taxon>
        <taxon>Bradymonadaceae</taxon>
        <taxon>Persicimonas</taxon>
    </lineage>
</organism>
<evidence type="ECO:0000256" key="2">
    <source>
        <dbReference type="SAM" id="SignalP"/>
    </source>
</evidence>
<evidence type="ECO:0000256" key="1">
    <source>
        <dbReference type="SAM" id="MobiDB-lite"/>
    </source>
</evidence>